<dbReference type="GO" id="GO:0030170">
    <property type="term" value="F:pyridoxal phosphate binding"/>
    <property type="evidence" value="ECO:0007669"/>
    <property type="project" value="UniProtKB-UniRule"/>
</dbReference>
<dbReference type="SUPFAM" id="SSF51419">
    <property type="entry name" value="PLP-binding barrel"/>
    <property type="match status" value="1"/>
</dbReference>
<dbReference type="PANTHER" id="PTHR10146:SF14">
    <property type="entry name" value="PYRIDOXAL PHOSPHATE HOMEOSTASIS PROTEIN"/>
    <property type="match status" value="1"/>
</dbReference>
<dbReference type="PANTHER" id="PTHR10146">
    <property type="entry name" value="PROLINE SYNTHETASE CO-TRANSCRIBED BACTERIAL HOMOLOG PROTEIN"/>
    <property type="match status" value="1"/>
</dbReference>
<comment type="cofactor">
    <cofactor evidence="3">
        <name>pyridoxal 5'-phosphate</name>
        <dbReference type="ChEBI" id="CHEBI:597326"/>
    </cofactor>
</comment>
<dbReference type="EMBL" id="DVNB01000009">
    <property type="protein sequence ID" value="HIU56311.1"/>
    <property type="molecule type" value="Genomic_DNA"/>
</dbReference>
<dbReference type="Pfam" id="PF01168">
    <property type="entry name" value="Ala_racemase_N"/>
    <property type="match status" value="1"/>
</dbReference>
<dbReference type="InterPro" id="IPR011078">
    <property type="entry name" value="PyrdxlP_homeostasis"/>
</dbReference>
<reference evidence="6" key="1">
    <citation type="submission" date="2020-10" db="EMBL/GenBank/DDBJ databases">
        <authorList>
            <person name="Gilroy R."/>
        </authorList>
    </citation>
    <scope>NUCLEOTIDE SEQUENCE</scope>
    <source>
        <strain evidence="6">USAMLcec3-3695</strain>
    </source>
</reference>
<dbReference type="PIRSF" id="PIRSF004848">
    <property type="entry name" value="YBL036c_PLPDEIII"/>
    <property type="match status" value="1"/>
</dbReference>
<reference evidence="6" key="2">
    <citation type="journal article" date="2021" name="PeerJ">
        <title>Extensive microbial diversity within the chicken gut microbiome revealed by metagenomics and culture.</title>
        <authorList>
            <person name="Gilroy R."/>
            <person name="Ravi A."/>
            <person name="Getino M."/>
            <person name="Pursley I."/>
            <person name="Horton D.L."/>
            <person name="Alikhan N.F."/>
            <person name="Baker D."/>
            <person name="Gharbi K."/>
            <person name="Hall N."/>
            <person name="Watson M."/>
            <person name="Adriaenssens E.M."/>
            <person name="Foster-Nyarko E."/>
            <person name="Jarju S."/>
            <person name="Secka A."/>
            <person name="Antonio M."/>
            <person name="Oren A."/>
            <person name="Chaudhuri R.R."/>
            <person name="La Ragione R."/>
            <person name="Hildebrand F."/>
            <person name="Pallen M.J."/>
        </authorList>
    </citation>
    <scope>NUCLEOTIDE SEQUENCE</scope>
    <source>
        <strain evidence="6">USAMLcec3-3695</strain>
    </source>
</reference>
<evidence type="ECO:0000256" key="3">
    <source>
        <dbReference type="PIRSR" id="PIRSR004848-1"/>
    </source>
</evidence>
<dbReference type="Gene3D" id="3.20.20.10">
    <property type="entry name" value="Alanine racemase"/>
    <property type="match status" value="1"/>
</dbReference>
<sequence length="231" mass="25691">MEENLNKVRNNIAAAAAESGRDPKEITLIAVTKTHPPEMMNEAIRLGVTDIGENKPQEVRDKFDKVLPVKWHLIGHLQTNKVKYIIDRCVMIHSVDSIKLMDEIERLASAHDKDIDILIQVNISGEATKSGAAPDELEALLEHAGTLSRTHVKGLMTIAPKAEFGDPEIHFKNMKKLFDSLKDRGYKNVEMRELSMGMSGDYEAAVRCGATMVRVGSAIFGARDYGTHDIR</sequence>
<proteinExistence type="inferred from homology"/>
<evidence type="ECO:0000313" key="6">
    <source>
        <dbReference type="EMBL" id="HIU56311.1"/>
    </source>
</evidence>
<feature type="domain" description="Alanine racemase N-terminal" evidence="5">
    <location>
        <begin position="4"/>
        <end position="223"/>
    </location>
</feature>
<protein>
    <recommendedName>
        <fullName evidence="2">Pyridoxal phosphate homeostasis protein</fullName>
        <shortName evidence="2">PLP homeostasis protein</shortName>
    </recommendedName>
</protein>
<comment type="function">
    <text evidence="2">Pyridoxal 5'-phosphate (PLP)-binding protein, which is involved in PLP homeostasis.</text>
</comment>
<dbReference type="HAMAP" id="MF_02087">
    <property type="entry name" value="PLP_homeostasis"/>
    <property type="match status" value="1"/>
</dbReference>
<keyword evidence="1 2" id="KW-0663">Pyridoxal phosphate</keyword>
<dbReference type="NCBIfam" id="TIGR00044">
    <property type="entry name" value="YggS family pyridoxal phosphate-dependent enzyme"/>
    <property type="match status" value="1"/>
</dbReference>
<dbReference type="CDD" id="cd00635">
    <property type="entry name" value="PLPDE_III_YBL036c_like"/>
    <property type="match status" value="1"/>
</dbReference>
<evidence type="ECO:0000259" key="5">
    <source>
        <dbReference type="Pfam" id="PF01168"/>
    </source>
</evidence>
<dbReference type="InterPro" id="IPR029066">
    <property type="entry name" value="PLP-binding_barrel"/>
</dbReference>
<feature type="modified residue" description="N6-(pyridoxal phosphate)lysine" evidence="2 3">
    <location>
        <position position="33"/>
    </location>
</feature>
<accession>A0A9D1M9T1</accession>
<evidence type="ECO:0000313" key="7">
    <source>
        <dbReference type="Proteomes" id="UP000824109"/>
    </source>
</evidence>
<name>A0A9D1M9T1_9FIRM</name>
<evidence type="ECO:0000256" key="1">
    <source>
        <dbReference type="ARBA" id="ARBA00022898"/>
    </source>
</evidence>
<dbReference type="AlphaFoldDB" id="A0A9D1M9T1"/>
<dbReference type="FunFam" id="3.20.20.10:FF:000018">
    <property type="entry name" value="Pyridoxal phosphate homeostasis protein"/>
    <property type="match status" value="1"/>
</dbReference>
<comment type="similarity">
    <text evidence="2 4">Belongs to the pyridoxal phosphate-binding protein YggS/PROSC family.</text>
</comment>
<organism evidence="6 7">
    <name type="scientific">Candidatus Ornithomonoglobus merdipullorum</name>
    <dbReference type="NCBI Taxonomy" id="2840895"/>
    <lineage>
        <taxon>Bacteria</taxon>
        <taxon>Bacillati</taxon>
        <taxon>Bacillota</taxon>
        <taxon>Clostridia</taxon>
        <taxon>Candidatus Ornithomonoglobus</taxon>
    </lineage>
</organism>
<comment type="caution">
    <text evidence="6">The sequence shown here is derived from an EMBL/GenBank/DDBJ whole genome shotgun (WGS) entry which is preliminary data.</text>
</comment>
<evidence type="ECO:0000256" key="2">
    <source>
        <dbReference type="HAMAP-Rule" id="MF_02087"/>
    </source>
</evidence>
<dbReference type="Proteomes" id="UP000824109">
    <property type="component" value="Unassembled WGS sequence"/>
</dbReference>
<evidence type="ECO:0000256" key="4">
    <source>
        <dbReference type="RuleBase" id="RU004514"/>
    </source>
</evidence>
<dbReference type="InterPro" id="IPR001608">
    <property type="entry name" value="Ala_racemase_N"/>
</dbReference>
<gene>
    <name evidence="6" type="ORF">IAA61_00695</name>
</gene>